<keyword evidence="2" id="KW-1185">Reference proteome</keyword>
<sequence>MEALGVCIMSHNNLVSVVVIEDAGHTIQRLFLVKKLLYNKLSQSDTKTYQRKFGVLQSSRQEHNNGIDTKVENNEDHVTPASIVCLHCWQLLWTFGSDCNSHLVKSLRRKPNCMKHAITTALDANVVQVLKAVDHDHPPSLEEVEALRRCIRLKRAAENEPVPGPAQIIQSDDVVKKNVMFYLTMLAAAEVISTYLDVPEFCPAGVLLHASKATHMSLRLRIRSPLLLWLVLLSACAFQVSLLSKAIPKYVIIACLADGRVFQLKLQF</sequence>
<comment type="caution">
    <text evidence="1">The sequence shown here is derived from an EMBL/GenBank/DDBJ whole genome shotgun (WGS) entry which is preliminary data.</text>
</comment>
<proteinExistence type="predicted"/>
<dbReference type="Proteomes" id="UP001148838">
    <property type="component" value="Unassembled WGS sequence"/>
</dbReference>
<accession>A0ABQ8TJP7</accession>
<dbReference type="EMBL" id="JAJSOF020000009">
    <property type="protein sequence ID" value="KAJ4446089.1"/>
    <property type="molecule type" value="Genomic_DNA"/>
</dbReference>
<reference evidence="1 2" key="1">
    <citation type="journal article" date="2022" name="Allergy">
        <title>Genome assembly and annotation of Periplaneta americana reveal a comprehensive cockroach allergen profile.</title>
        <authorList>
            <person name="Wang L."/>
            <person name="Xiong Q."/>
            <person name="Saelim N."/>
            <person name="Wang L."/>
            <person name="Nong W."/>
            <person name="Wan A.T."/>
            <person name="Shi M."/>
            <person name="Liu X."/>
            <person name="Cao Q."/>
            <person name="Hui J.H.L."/>
            <person name="Sookrung N."/>
            <person name="Leung T.F."/>
            <person name="Tungtrongchitr A."/>
            <person name="Tsui S.K.W."/>
        </authorList>
    </citation>
    <scope>NUCLEOTIDE SEQUENCE [LARGE SCALE GENOMIC DNA]</scope>
    <source>
        <strain evidence="1">PWHHKU_190912</strain>
    </source>
</reference>
<gene>
    <name evidence="1" type="ORF">ANN_12781</name>
</gene>
<evidence type="ECO:0000313" key="1">
    <source>
        <dbReference type="EMBL" id="KAJ4446089.1"/>
    </source>
</evidence>
<protein>
    <submittedName>
        <fullName evidence="1">Uncharacterized protein</fullName>
    </submittedName>
</protein>
<organism evidence="1 2">
    <name type="scientific">Periplaneta americana</name>
    <name type="common">American cockroach</name>
    <name type="synonym">Blatta americana</name>
    <dbReference type="NCBI Taxonomy" id="6978"/>
    <lineage>
        <taxon>Eukaryota</taxon>
        <taxon>Metazoa</taxon>
        <taxon>Ecdysozoa</taxon>
        <taxon>Arthropoda</taxon>
        <taxon>Hexapoda</taxon>
        <taxon>Insecta</taxon>
        <taxon>Pterygota</taxon>
        <taxon>Neoptera</taxon>
        <taxon>Polyneoptera</taxon>
        <taxon>Dictyoptera</taxon>
        <taxon>Blattodea</taxon>
        <taxon>Blattoidea</taxon>
        <taxon>Blattidae</taxon>
        <taxon>Blattinae</taxon>
        <taxon>Periplaneta</taxon>
    </lineage>
</organism>
<evidence type="ECO:0000313" key="2">
    <source>
        <dbReference type="Proteomes" id="UP001148838"/>
    </source>
</evidence>
<name>A0ABQ8TJP7_PERAM</name>